<gene>
    <name evidence="2" type="ORF">AVDCRST_MAG13-2885</name>
</gene>
<accession>A0A6J4T3C5</accession>
<feature type="region of interest" description="Disordered" evidence="1">
    <location>
        <begin position="1"/>
        <end position="66"/>
    </location>
</feature>
<proteinExistence type="predicted"/>
<organism evidence="2">
    <name type="scientific">uncultured Solirubrobacteraceae bacterium</name>
    <dbReference type="NCBI Taxonomy" id="1162706"/>
    <lineage>
        <taxon>Bacteria</taxon>
        <taxon>Bacillati</taxon>
        <taxon>Actinomycetota</taxon>
        <taxon>Thermoleophilia</taxon>
        <taxon>Solirubrobacterales</taxon>
        <taxon>Solirubrobacteraceae</taxon>
        <taxon>environmental samples</taxon>
    </lineage>
</organism>
<evidence type="ECO:0000313" key="2">
    <source>
        <dbReference type="EMBL" id="CAA9512622.1"/>
    </source>
</evidence>
<feature type="non-terminal residue" evidence="2">
    <location>
        <position position="66"/>
    </location>
</feature>
<protein>
    <submittedName>
        <fullName evidence="2">Uncharacterized protein</fullName>
    </submittedName>
</protein>
<dbReference type="AlphaFoldDB" id="A0A6J4T3C5"/>
<feature type="non-terminal residue" evidence="2">
    <location>
        <position position="1"/>
    </location>
</feature>
<name>A0A6J4T3C5_9ACTN</name>
<feature type="compositionally biased region" description="Basic residues" evidence="1">
    <location>
        <begin position="1"/>
        <end position="17"/>
    </location>
</feature>
<feature type="compositionally biased region" description="Basic residues" evidence="1">
    <location>
        <begin position="28"/>
        <end position="50"/>
    </location>
</feature>
<feature type="compositionally biased region" description="Low complexity" evidence="1">
    <location>
        <begin position="18"/>
        <end position="27"/>
    </location>
</feature>
<dbReference type="EMBL" id="CADCVO010000463">
    <property type="protein sequence ID" value="CAA9512622.1"/>
    <property type="molecule type" value="Genomic_DNA"/>
</dbReference>
<sequence length="66" mass="7375">ANRSRGSRPRRTRRGGPRARPGGQPAGRSRHAHGHVGLRRRHGLRRRRPRGAGGPRQRGSRPEHAL</sequence>
<evidence type="ECO:0000256" key="1">
    <source>
        <dbReference type="SAM" id="MobiDB-lite"/>
    </source>
</evidence>
<reference evidence="2" key="1">
    <citation type="submission" date="2020-02" db="EMBL/GenBank/DDBJ databases">
        <authorList>
            <person name="Meier V. D."/>
        </authorList>
    </citation>
    <scope>NUCLEOTIDE SEQUENCE</scope>
    <source>
        <strain evidence="2">AVDCRST_MAG13</strain>
    </source>
</reference>